<dbReference type="PROSITE" id="PS00626">
    <property type="entry name" value="RCC1_2"/>
    <property type="match status" value="1"/>
</dbReference>
<feature type="compositionally biased region" description="Basic and acidic residues" evidence="2">
    <location>
        <begin position="48"/>
        <end position="57"/>
    </location>
</feature>
<feature type="compositionally biased region" description="Low complexity" evidence="2">
    <location>
        <begin position="1"/>
        <end position="24"/>
    </location>
</feature>
<dbReference type="PROSITE" id="PS50012">
    <property type="entry name" value="RCC1_3"/>
    <property type="match status" value="2"/>
</dbReference>
<feature type="compositionally biased region" description="Basic and acidic residues" evidence="2">
    <location>
        <begin position="163"/>
        <end position="174"/>
    </location>
</feature>
<dbReference type="InterPro" id="IPR000408">
    <property type="entry name" value="Reg_chr_condens"/>
</dbReference>
<feature type="repeat" description="RCC1" evidence="1">
    <location>
        <begin position="248"/>
        <end position="301"/>
    </location>
</feature>
<evidence type="ECO:0000313" key="4">
    <source>
        <dbReference type="Proteomes" id="UP001174909"/>
    </source>
</evidence>
<dbReference type="PROSITE" id="PS00625">
    <property type="entry name" value="RCC1_1"/>
    <property type="match status" value="1"/>
</dbReference>
<proteinExistence type="predicted"/>
<evidence type="ECO:0000313" key="3">
    <source>
        <dbReference type="EMBL" id="CAI8024744.1"/>
    </source>
</evidence>
<dbReference type="Pfam" id="PF00415">
    <property type="entry name" value="RCC1"/>
    <property type="match status" value="2"/>
</dbReference>
<dbReference type="AlphaFoldDB" id="A0AA35WLF8"/>
<dbReference type="GO" id="GO:0005085">
    <property type="term" value="F:guanyl-nucleotide exchange factor activity"/>
    <property type="evidence" value="ECO:0007669"/>
    <property type="project" value="TreeGrafter"/>
</dbReference>
<keyword evidence="4" id="KW-1185">Reference proteome</keyword>
<dbReference type="InterPro" id="IPR051553">
    <property type="entry name" value="Ran_GTPase-activating"/>
</dbReference>
<dbReference type="Gene3D" id="2.130.10.30">
    <property type="entry name" value="Regulator of chromosome condensation 1/beta-lactamase-inhibitor protein II"/>
    <property type="match status" value="1"/>
</dbReference>
<evidence type="ECO:0000256" key="2">
    <source>
        <dbReference type="SAM" id="MobiDB-lite"/>
    </source>
</evidence>
<name>A0AA35WLF8_GEOBA</name>
<dbReference type="EMBL" id="CASHTH010002091">
    <property type="protein sequence ID" value="CAI8024744.1"/>
    <property type="molecule type" value="Genomic_DNA"/>
</dbReference>
<reference evidence="3" key="1">
    <citation type="submission" date="2023-03" db="EMBL/GenBank/DDBJ databases">
        <authorList>
            <person name="Steffen K."/>
            <person name="Cardenas P."/>
        </authorList>
    </citation>
    <scope>NUCLEOTIDE SEQUENCE</scope>
</reference>
<dbReference type="PRINTS" id="PR00633">
    <property type="entry name" value="RCCNDNSATION"/>
</dbReference>
<accession>A0AA35WLF8</accession>
<dbReference type="SUPFAM" id="SSF50985">
    <property type="entry name" value="RCC1/BLIP-II"/>
    <property type="match status" value="1"/>
</dbReference>
<dbReference type="InterPro" id="IPR009091">
    <property type="entry name" value="RCC1/BLIP-II"/>
</dbReference>
<feature type="compositionally biased region" description="Basic and acidic residues" evidence="2">
    <location>
        <begin position="101"/>
        <end position="117"/>
    </location>
</feature>
<dbReference type="PANTHER" id="PTHR45982:SF1">
    <property type="entry name" value="REGULATOR OF CHROMOSOME CONDENSATION"/>
    <property type="match status" value="1"/>
</dbReference>
<feature type="region of interest" description="Disordered" evidence="2">
    <location>
        <begin position="1"/>
        <end position="198"/>
    </location>
</feature>
<dbReference type="PANTHER" id="PTHR45982">
    <property type="entry name" value="REGULATOR OF CHROMOSOME CONDENSATION"/>
    <property type="match status" value="1"/>
</dbReference>
<feature type="repeat" description="RCC1" evidence="1">
    <location>
        <begin position="302"/>
        <end position="355"/>
    </location>
</feature>
<organism evidence="3 4">
    <name type="scientific">Geodia barretti</name>
    <name type="common">Barrett's horny sponge</name>
    <dbReference type="NCBI Taxonomy" id="519541"/>
    <lineage>
        <taxon>Eukaryota</taxon>
        <taxon>Metazoa</taxon>
        <taxon>Porifera</taxon>
        <taxon>Demospongiae</taxon>
        <taxon>Heteroscleromorpha</taxon>
        <taxon>Tetractinellida</taxon>
        <taxon>Astrophorina</taxon>
        <taxon>Geodiidae</taxon>
        <taxon>Geodia</taxon>
    </lineage>
</organism>
<evidence type="ECO:0000256" key="1">
    <source>
        <dbReference type="PROSITE-ProRule" id="PRU00235"/>
    </source>
</evidence>
<dbReference type="GO" id="GO:0005737">
    <property type="term" value="C:cytoplasm"/>
    <property type="evidence" value="ECO:0007669"/>
    <property type="project" value="TreeGrafter"/>
</dbReference>
<sequence>MPPRRTTTKTTTSATSSSTRAPPRGKTTRAALQAKQLEEGNGGETTSPEERKVEREGSSSSSVAVIRDKGTRRNKSPADSSDSDKPTASGVVKKRSRARAKPAEATRTTDEKGSAKEGKKRGARTGKQTRGAASTATKKTKMADRAGRKRRKGDSAPAAATADSKDLMGSEVNDRALPPLKKRRDDDTNTDESVEETDRVVVAPPPSNVTKETKKRPKKTVRIADSDPVVAMETDTIVSHHSHSTVHGQVFVMGQGDTGQLGLGEDMVERKKPHPVGGALEGLRVCQVECGGMHTVALTGEGKVFTWGCNDEGALGRPTNSEAEAFTPGLVDRLKGVKIVQVSAGDSHTAALSEAGTVYGWGIFRVSVVGGACC</sequence>
<gene>
    <name evidence="3" type="ORF">GBAR_LOCUS14353</name>
</gene>
<protein>
    <submittedName>
        <fullName evidence="3">Regulator of chromosome condensation</fullName>
    </submittedName>
</protein>
<dbReference type="Proteomes" id="UP001174909">
    <property type="component" value="Unassembled WGS sequence"/>
</dbReference>
<comment type="caution">
    <text evidence="3">The sequence shown here is derived from an EMBL/GenBank/DDBJ whole genome shotgun (WGS) entry which is preliminary data.</text>
</comment>